<dbReference type="Gene3D" id="1.20.120.1080">
    <property type="match status" value="1"/>
</dbReference>
<evidence type="ECO:0000256" key="1">
    <source>
        <dbReference type="ARBA" id="ARBA00022741"/>
    </source>
</evidence>
<dbReference type="PROSITE" id="PS51192">
    <property type="entry name" value="HELICASE_ATP_BIND_1"/>
    <property type="match status" value="1"/>
</dbReference>
<dbReference type="PROSITE" id="PS51194">
    <property type="entry name" value="HELICASE_CTER"/>
    <property type="match status" value="1"/>
</dbReference>
<dbReference type="Gene3D" id="3.40.50.300">
    <property type="entry name" value="P-loop containing nucleotide triphosphate hydrolases"/>
    <property type="match status" value="2"/>
</dbReference>
<evidence type="ECO:0000256" key="5">
    <source>
        <dbReference type="ARBA" id="ARBA00022884"/>
    </source>
</evidence>
<keyword evidence="9" id="KW-1185">Reference proteome</keyword>
<evidence type="ECO:0000256" key="4">
    <source>
        <dbReference type="ARBA" id="ARBA00022840"/>
    </source>
</evidence>
<dbReference type="SMART" id="SM00490">
    <property type="entry name" value="HELICc"/>
    <property type="match status" value="1"/>
</dbReference>
<dbReference type="GeneID" id="100646951"/>
<dbReference type="InterPro" id="IPR001650">
    <property type="entry name" value="Helicase_C-like"/>
</dbReference>
<evidence type="ECO:0000256" key="3">
    <source>
        <dbReference type="ARBA" id="ARBA00022806"/>
    </source>
</evidence>
<dbReference type="SUPFAM" id="SSF54768">
    <property type="entry name" value="dsRNA-binding domain-like"/>
    <property type="match status" value="1"/>
</dbReference>
<dbReference type="GO" id="GO:0005737">
    <property type="term" value="C:cytoplasm"/>
    <property type="evidence" value="ECO:0007669"/>
    <property type="project" value="TreeGrafter"/>
</dbReference>
<dbReference type="Pfam" id="PF00270">
    <property type="entry name" value="DEAD"/>
    <property type="match status" value="1"/>
</dbReference>
<dbReference type="GO" id="GO:0002151">
    <property type="term" value="F:G-quadruplex RNA binding"/>
    <property type="evidence" value="ECO:0007669"/>
    <property type="project" value="TreeGrafter"/>
</dbReference>
<dbReference type="SMART" id="SM00847">
    <property type="entry name" value="HA2"/>
    <property type="match status" value="1"/>
</dbReference>
<dbReference type="GO" id="GO:0003678">
    <property type="term" value="F:DNA helicase activity"/>
    <property type="evidence" value="ECO:0007669"/>
    <property type="project" value="TreeGrafter"/>
</dbReference>
<dbReference type="InterPro" id="IPR027417">
    <property type="entry name" value="P-loop_NTPase"/>
</dbReference>
<name>A0A9B0F5S4_BOMTE</name>
<evidence type="ECO:0000313" key="9">
    <source>
        <dbReference type="Proteomes" id="UP000835206"/>
    </source>
</evidence>
<dbReference type="InterPro" id="IPR002464">
    <property type="entry name" value="DNA/RNA_helicase_DEAH_CS"/>
</dbReference>
<feature type="domain" description="Helicase C-terminal" evidence="8">
    <location>
        <begin position="490"/>
        <end position="659"/>
    </location>
</feature>
<keyword evidence="3 10" id="KW-0347">Helicase</keyword>
<dbReference type="SUPFAM" id="SSF52540">
    <property type="entry name" value="P-loop containing nucleoside triphosphate hydrolases"/>
    <property type="match status" value="1"/>
</dbReference>
<dbReference type="InterPro" id="IPR011545">
    <property type="entry name" value="DEAD/DEAH_box_helicase_dom"/>
</dbReference>
<evidence type="ECO:0000259" key="8">
    <source>
        <dbReference type="PROSITE" id="PS51194"/>
    </source>
</evidence>
<dbReference type="CDD" id="cd18791">
    <property type="entry name" value="SF2_C_RHA"/>
    <property type="match status" value="1"/>
</dbReference>
<dbReference type="RefSeq" id="XP_003397555.2">
    <property type="nucleotide sequence ID" value="XM_003397507.3"/>
</dbReference>
<evidence type="ECO:0000256" key="6">
    <source>
        <dbReference type="ARBA" id="ARBA00060772"/>
    </source>
</evidence>
<dbReference type="OrthoDB" id="5600252at2759"/>
<dbReference type="Pfam" id="PF00271">
    <property type="entry name" value="Helicase_C"/>
    <property type="match status" value="1"/>
</dbReference>
<organism evidence="9 10">
    <name type="scientific">Bombus terrestris</name>
    <name type="common">Buff-tailed bumblebee</name>
    <name type="synonym">Apis terrestris</name>
    <dbReference type="NCBI Taxonomy" id="30195"/>
    <lineage>
        <taxon>Eukaryota</taxon>
        <taxon>Metazoa</taxon>
        <taxon>Ecdysozoa</taxon>
        <taxon>Arthropoda</taxon>
        <taxon>Hexapoda</taxon>
        <taxon>Insecta</taxon>
        <taxon>Pterygota</taxon>
        <taxon>Neoptera</taxon>
        <taxon>Endopterygota</taxon>
        <taxon>Hymenoptera</taxon>
        <taxon>Apocrita</taxon>
        <taxon>Aculeata</taxon>
        <taxon>Apoidea</taxon>
        <taxon>Anthophila</taxon>
        <taxon>Apidae</taxon>
        <taxon>Bombus</taxon>
        <taxon>Bombus</taxon>
    </lineage>
</organism>
<comment type="similarity">
    <text evidence="6">Belongs to the DExH box helicase family.</text>
</comment>
<dbReference type="GO" id="GO:0016787">
    <property type="term" value="F:hydrolase activity"/>
    <property type="evidence" value="ECO:0007669"/>
    <property type="project" value="UniProtKB-KW"/>
</dbReference>
<dbReference type="PANTHER" id="PTHR18934">
    <property type="entry name" value="ATP-DEPENDENT RNA HELICASE"/>
    <property type="match status" value="1"/>
</dbReference>
<keyword evidence="5" id="KW-0694">RNA-binding</keyword>
<dbReference type="KEGG" id="bter:100646951"/>
<dbReference type="PANTHER" id="PTHR18934:SF257">
    <property type="entry name" value="ATP-DEPENDENT RNA HELICASE DHX30"/>
    <property type="match status" value="1"/>
</dbReference>
<dbReference type="InterPro" id="IPR007502">
    <property type="entry name" value="Helicase-assoc_dom"/>
</dbReference>
<dbReference type="InterPro" id="IPR014001">
    <property type="entry name" value="Helicase_ATP-bd"/>
</dbReference>
<dbReference type="FunFam" id="3.40.50.300:FF:000526">
    <property type="entry name" value="DExH-box ATP-dependent RNA helicase DExH3"/>
    <property type="match status" value="1"/>
</dbReference>
<accession>A0A9B0F5S4</accession>
<dbReference type="Proteomes" id="UP000835206">
    <property type="component" value="Chromosome 9"/>
</dbReference>
<evidence type="ECO:0000313" key="10">
    <source>
        <dbReference type="RefSeq" id="XP_003397555.2"/>
    </source>
</evidence>
<keyword evidence="1" id="KW-0547">Nucleotide-binding</keyword>
<gene>
    <name evidence="10" type="primary">LOC100646951</name>
</gene>
<dbReference type="GO" id="GO:0005524">
    <property type="term" value="F:ATP binding"/>
    <property type="evidence" value="ECO:0007669"/>
    <property type="project" value="UniProtKB-KW"/>
</dbReference>
<dbReference type="Gene3D" id="3.30.160.20">
    <property type="match status" value="1"/>
</dbReference>
<dbReference type="GO" id="GO:0005634">
    <property type="term" value="C:nucleus"/>
    <property type="evidence" value="ECO:0007669"/>
    <property type="project" value="TreeGrafter"/>
</dbReference>
<sequence length="1038" mass="119440">MFNSRKSLCNRLIFYCTNKMCRSYLKKSYNHQTFYRCYKGESKINAQSDTFYNFNIDKTNLREVNNSTQKQEEQDTNVPNFNDYAARKTSLEKVHPCPKNDLNIIYEVVNKEFNKLCISYTYSVIHSTGNINKMKCTIDVAWPYEASFCNIASSKKKAAHDAALMCLDWLYMNRKVKNLKPVLYDYKSIDSLHKSQQFVNINLSPEFTSKIQSLIDTFNNEVKSIITIPCATELNEDNSKKELECNLSLNDDFAEMHSSDSIMNKSIKRRSYKNIDLPIVNYKEKILNALENNQVLIIKGDTGCGKSTQVPQFILDKYIEQNKIHECNIVVTQPRRISAISLAERVAIERDEKIGNRIGYHVRFNNKMPGTSGSILYCTTGILLQKLKHNPTLKEVSHIIIDEAHERSLQTDMLLMLFKDMLERNSHVKLIVMSASINTDIFQQYFSTTVIDVLGGLHHVKMHFLDDIDFLNENSSNQDTPMKIEIPFNNIVHLIKWIIETKPPGAILCFLPGWQEIKNLHNMLQYKINNLLILPLHSKIPNDDQQKVFRPAPDNITKIILATDIAETSITIKDIRYVIDTAVKREVGWNKQEFLSSLDFSRISQANICQRKGRAGRVESGESYHLITRKQYNKLDQYPKPEILKIPLEEAIIISKTLSDKKALDFFNNMIDPPDMNSIISAVNNLKISGFLDKDENLTSLGERVSYISLHPKLSKAIVLSCVLQCFNPVLSIITAFSSLKPSLSLEGISSSYRVLKEKKLEFHETSDHIGILKYFQHIKYSNNSLSAALQNANEIEFKNILRMVQKLFLTYLNDLTRSGMISETSNFEYLDAYSDNNELIRAILFAATNHLIKRNAYGYKNGCFTEKANILMAETNKVIKIKNESVNYNRKTWPSELLTYIDKMNFVKRHSCIVSDTSMISPLSVLLFSEADVECEKIQNNVSTGEEQICIRINNIKNLNLLCKPEIADMLLQLRSILWSIVHFIIKYEGKNDYQDNLELVQLFKDNLMVLISKMLTESSRHIDNTSDVNENLRIKK</sequence>
<protein>
    <submittedName>
        <fullName evidence="10">ATP-dependent RNA helicase DHX30 isoform X1</fullName>
    </submittedName>
</protein>
<dbReference type="PROSITE" id="PS00690">
    <property type="entry name" value="DEAH_ATP_HELICASE"/>
    <property type="match status" value="1"/>
</dbReference>
<dbReference type="SMART" id="SM00487">
    <property type="entry name" value="DEXDc"/>
    <property type="match status" value="1"/>
</dbReference>
<dbReference type="CDD" id="cd17917">
    <property type="entry name" value="DEXHc_RHA-like"/>
    <property type="match status" value="1"/>
</dbReference>
<dbReference type="GO" id="GO:0003724">
    <property type="term" value="F:RNA helicase activity"/>
    <property type="evidence" value="ECO:0007669"/>
    <property type="project" value="TreeGrafter"/>
</dbReference>
<dbReference type="AlphaFoldDB" id="A0A9B0F5S4"/>
<keyword evidence="4" id="KW-0067">ATP-binding</keyword>
<feature type="domain" description="Helicase ATP-binding" evidence="7">
    <location>
        <begin position="287"/>
        <end position="455"/>
    </location>
</feature>
<evidence type="ECO:0000256" key="2">
    <source>
        <dbReference type="ARBA" id="ARBA00022801"/>
    </source>
</evidence>
<proteinExistence type="inferred from homology"/>
<reference evidence="10" key="1">
    <citation type="submission" date="2025-08" db="UniProtKB">
        <authorList>
            <consortium name="RefSeq"/>
        </authorList>
    </citation>
    <scope>IDENTIFICATION</scope>
</reference>
<keyword evidence="2" id="KW-0378">Hydrolase</keyword>
<evidence type="ECO:0000259" key="7">
    <source>
        <dbReference type="PROSITE" id="PS51192"/>
    </source>
</evidence>